<evidence type="ECO:0000313" key="2">
    <source>
        <dbReference type="EMBL" id="KAF5768462.1"/>
    </source>
</evidence>
<reference evidence="2" key="2">
    <citation type="submission" date="2020-06" db="EMBL/GenBank/DDBJ databases">
        <title>Helianthus annuus Genome sequencing and assembly Release 2.</title>
        <authorList>
            <person name="Gouzy J."/>
            <person name="Langlade N."/>
            <person name="Munos S."/>
        </authorList>
    </citation>
    <scope>NUCLEOTIDE SEQUENCE</scope>
    <source>
        <tissue evidence="2">Leaves</tissue>
    </source>
</reference>
<organism evidence="2 3">
    <name type="scientific">Helianthus annuus</name>
    <name type="common">Common sunflower</name>
    <dbReference type="NCBI Taxonomy" id="4232"/>
    <lineage>
        <taxon>Eukaryota</taxon>
        <taxon>Viridiplantae</taxon>
        <taxon>Streptophyta</taxon>
        <taxon>Embryophyta</taxon>
        <taxon>Tracheophyta</taxon>
        <taxon>Spermatophyta</taxon>
        <taxon>Magnoliopsida</taxon>
        <taxon>eudicotyledons</taxon>
        <taxon>Gunneridae</taxon>
        <taxon>Pentapetalae</taxon>
        <taxon>asterids</taxon>
        <taxon>campanulids</taxon>
        <taxon>Asterales</taxon>
        <taxon>Asteraceae</taxon>
        <taxon>Asteroideae</taxon>
        <taxon>Heliantheae alliance</taxon>
        <taxon>Heliantheae</taxon>
        <taxon>Helianthus</taxon>
    </lineage>
</organism>
<name>A0A9K3H5N8_HELAN</name>
<dbReference type="EMBL" id="MNCJ02000329">
    <property type="protein sequence ID" value="KAF5768462.1"/>
    <property type="molecule type" value="Genomic_DNA"/>
</dbReference>
<keyword evidence="3" id="KW-1185">Reference proteome</keyword>
<reference evidence="2" key="1">
    <citation type="journal article" date="2017" name="Nature">
        <title>The sunflower genome provides insights into oil metabolism, flowering and Asterid evolution.</title>
        <authorList>
            <person name="Badouin H."/>
            <person name="Gouzy J."/>
            <person name="Grassa C.J."/>
            <person name="Murat F."/>
            <person name="Staton S.E."/>
            <person name="Cottret L."/>
            <person name="Lelandais-Briere C."/>
            <person name="Owens G.L."/>
            <person name="Carrere S."/>
            <person name="Mayjonade B."/>
            <person name="Legrand L."/>
            <person name="Gill N."/>
            <person name="Kane N.C."/>
            <person name="Bowers J.E."/>
            <person name="Hubner S."/>
            <person name="Bellec A."/>
            <person name="Berard A."/>
            <person name="Berges H."/>
            <person name="Blanchet N."/>
            <person name="Boniface M.C."/>
            <person name="Brunel D."/>
            <person name="Catrice O."/>
            <person name="Chaidir N."/>
            <person name="Claudel C."/>
            <person name="Donnadieu C."/>
            <person name="Faraut T."/>
            <person name="Fievet G."/>
            <person name="Helmstetter N."/>
            <person name="King M."/>
            <person name="Knapp S.J."/>
            <person name="Lai Z."/>
            <person name="Le Paslier M.C."/>
            <person name="Lippi Y."/>
            <person name="Lorenzon L."/>
            <person name="Mandel J.R."/>
            <person name="Marage G."/>
            <person name="Marchand G."/>
            <person name="Marquand E."/>
            <person name="Bret-Mestries E."/>
            <person name="Morien E."/>
            <person name="Nambeesan S."/>
            <person name="Nguyen T."/>
            <person name="Pegot-Espagnet P."/>
            <person name="Pouilly N."/>
            <person name="Raftis F."/>
            <person name="Sallet E."/>
            <person name="Schiex T."/>
            <person name="Thomas J."/>
            <person name="Vandecasteele C."/>
            <person name="Vares D."/>
            <person name="Vear F."/>
            <person name="Vautrin S."/>
            <person name="Crespi M."/>
            <person name="Mangin B."/>
            <person name="Burke J.M."/>
            <person name="Salse J."/>
            <person name="Munos S."/>
            <person name="Vincourt P."/>
            <person name="Rieseberg L.H."/>
            <person name="Langlade N.B."/>
        </authorList>
    </citation>
    <scope>NUCLEOTIDE SEQUENCE</scope>
    <source>
        <tissue evidence="2">Leaves</tissue>
    </source>
</reference>
<dbReference type="Gramene" id="mRNA:HanXRQr2_Chr14g0636721">
    <property type="protein sequence ID" value="mRNA:HanXRQr2_Chr14g0636721"/>
    <property type="gene ID" value="HanXRQr2_Chr14g0636721"/>
</dbReference>
<gene>
    <name evidence="2" type="ORF">HanXRQr2_Chr14g0636721</name>
</gene>
<evidence type="ECO:0000256" key="1">
    <source>
        <dbReference type="SAM" id="MobiDB-lite"/>
    </source>
</evidence>
<sequence length="164" mass="18330">MPSPAIKTRASSARKRKETDSPPTPETFPYENHGSAEASGFMTSFLNQGLEHLVHLYEESFGLNKMLESKLKKAEVTIADQGMIDAAKSQHYEYKFKAMTHEHQAAIKKATHEAQAKFDAAQVQHEQDMASYQEGLKSSVVIYLLQAKLKMAYEAKAMGFECPS</sequence>
<dbReference type="AlphaFoldDB" id="A0A9K3H5N8"/>
<evidence type="ECO:0000313" key="3">
    <source>
        <dbReference type="Proteomes" id="UP000215914"/>
    </source>
</evidence>
<dbReference type="Proteomes" id="UP000215914">
    <property type="component" value="Unassembled WGS sequence"/>
</dbReference>
<feature type="region of interest" description="Disordered" evidence="1">
    <location>
        <begin position="1"/>
        <end position="34"/>
    </location>
</feature>
<accession>A0A9K3H5N8</accession>
<comment type="caution">
    <text evidence="2">The sequence shown here is derived from an EMBL/GenBank/DDBJ whole genome shotgun (WGS) entry which is preliminary data.</text>
</comment>
<proteinExistence type="predicted"/>
<protein>
    <submittedName>
        <fullName evidence="2">Uncharacterized protein</fullName>
    </submittedName>
</protein>